<evidence type="ECO:0000256" key="1">
    <source>
        <dbReference type="SAM" id="Phobius"/>
    </source>
</evidence>
<accession>A0ABS7SS84</accession>
<gene>
    <name evidence="2" type="ORF">I4X03_016185</name>
</gene>
<keyword evidence="3" id="KW-1185">Reference proteome</keyword>
<dbReference type="RefSeq" id="WP_223469281.1">
    <property type="nucleotide sequence ID" value="NZ_JAFBIL020000006.1"/>
</dbReference>
<evidence type="ECO:0000313" key="2">
    <source>
        <dbReference type="EMBL" id="MBZ2208807.1"/>
    </source>
</evidence>
<proteinExistence type="predicted"/>
<reference evidence="2 3" key="1">
    <citation type="submission" date="2021-01" db="EMBL/GenBank/DDBJ databases">
        <authorList>
            <person name="Ruan W."/>
            <person name="Khan S.A."/>
            <person name="Jeon C.O."/>
        </authorList>
    </citation>
    <scope>NUCLEOTIDE SEQUENCE [LARGE SCALE GENOMIC DNA]</scope>
    <source>
        <strain evidence="2 3">R798</strain>
    </source>
</reference>
<name>A0ABS7SS84_9BURK</name>
<feature type="transmembrane region" description="Helical" evidence="1">
    <location>
        <begin position="6"/>
        <end position="22"/>
    </location>
</feature>
<comment type="caution">
    <text evidence="2">The sequence shown here is derived from an EMBL/GenBank/DDBJ whole genome shotgun (WGS) entry which is preliminary data.</text>
</comment>
<protein>
    <submittedName>
        <fullName evidence="2">Uncharacterized protein</fullName>
    </submittedName>
</protein>
<reference evidence="2 3" key="2">
    <citation type="submission" date="2021-08" db="EMBL/GenBank/DDBJ databases">
        <title>Massilia sp. R798.</title>
        <authorList>
            <person name="Baek J.H."/>
            <person name="Jung H.S."/>
            <person name="Kim K.R."/>
            <person name="Jeon C.O."/>
        </authorList>
    </citation>
    <scope>NUCLEOTIDE SEQUENCE [LARGE SCALE GENOMIC DNA]</scope>
    <source>
        <strain evidence="2 3">R798</strain>
    </source>
</reference>
<dbReference type="EMBL" id="JAFBIL020000006">
    <property type="protein sequence ID" value="MBZ2208807.1"/>
    <property type="molecule type" value="Genomic_DNA"/>
</dbReference>
<keyword evidence="1" id="KW-1133">Transmembrane helix</keyword>
<keyword evidence="1" id="KW-0812">Transmembrane</keyword>
<keyword evidence="1" id="KW-0472">Membrane</keyword>
<organism evidence="2 3">
    <name type="scientific">Massilia soli</name>
    <dbReference type="NCBI Taxonomy" id="2792854"/>
    <lineage>
        <taxon>Bacteria</taxon>
        <taxon>Pseudomonadati</taxon>
        <taxon>Pseudomonadota</taxon>
        <taxon>Betaproteobacteria</taxon>
        <taxon>Burkholderiales</taxon>
        <taxon>Oxalobacteraceae</taxon>
        <taxon>Telluria group</taxon>
        <taxon>Massilia</taxon>
    </lineage>
</organism>
<dbReference type="Proteomes" id="UP000809349">
    <property type="component" value="Unassembled WGS sequence"/>
</dbReference>
<sequence length="82" mass="8728">MNSVRTAGVVVAGLLVALWWGVQPPRHQVDVGGSLKAQEQAQCPANTKLDNKLCACPEGTSWTDGQCMQVWSSASRSEVSSL</sequence>
<evidence type="ECO:0000313" key="3">
    <source>
        <dbReference type="Proteomes" id="UP000809349"/>
    </source>
</evidence>